<keyword evidence="4" id="KW-1185">Reference proteome</keyword>
<dbReference type="AlphaFoldDB" id="A0A0A0BKR6"/>
<dbReference type="Gene3D" id="3.40.710.10">
    <property type="entry name" value="DD-peptidase/beta-lactamase superfamily"/>
    <property type="match status" value="2"/>
</dbReference>
<organism evidence="3 4">
    <name type="scientific">Cellulomonas bogoriensis 69B4 = DSM 16987</name>
    <dbReference type="NCBI Taxonomy" id="1386082"/>
    <lineage>
        <taxon>Bacteria</taxon>
        <taxon>Bacillati</taxon>
        <taxon>Actinomycetota</taxon>
        <taxon>Actinomycetes</taxon>
        <taxon>Micrococcales</taxon>
        <taxon>Cellulomonadaceae</taxon>
        <taxon>Cellulomonas</taxon>
    </lineage>
</organism>
<keyword evidence="3" id="KW-0645">Protease</keyword>
<proteinExistence type="inferred from homology"/>
<evidence type="ECO:0000313" key="4">
    <source>
        <dbReference type="Proteomes" id="UP000054314"/>
    </source>
</evidence>
<name>A0A0A0BKR6_9CELL</name>
<comment type="caution">
    <text evidence="3">The sequence shown here is derived from an EMBL/GenBank/DDBJ whole genome shotgun (WGS) entry which is preliminary data.</text>
</comment>
<dbReference type="Proteomes" id="UP000054314">
    <property type="component" value="Unassembled WGS sequence"/>
</dbReference>
<evidence type="ECO:0000256" key="1">
    <source>
        <dbReference type="ARBA" id="ARBA00006096"/>
    </source>
</evidence>
<keyword evidence="3" id="KW-0121">Carboxypeptidase</keyword>
<comment type="similarity">
    <text evidence="1">Belongs to the peptidase S13 family.</text>
</comment>
<dbReference type="InterPro" id="IPR000667">
    <property type="entry name" value="Peptidase_S13"/>
</dbReference>
<dbReference type="OrthoDB" id="56883at2"/>
<evidence type="ECO:0000256" key="2">
    <source>
        <dbReference type="ARBA" id="ARBA00022801"/>
    </source>
</evidence>
<dbReference type="GO" id="GO:0000270">
    <property type="term" value="P:peptidoglycan metabolic process"/>
    <property type="evidence" value="ECO:0007669"/>
    <property type="project" value="TreeGrafter"/>
</dbReference>
<dbReference type="InterPro" id="IPR012338">
    <property type="entry name" value="Beta-lactam/transpept-like"/>
</dbReference>
<dbReference type="GO" id="GO:0006508">
    <property type="term" value="P:proteolysis"/>
    <property type="evidence" value="ECO:0007669"/>
    <property type="project" value="InterPro"/>
</dbReference>
<dbReference type="GO" id="GO:0004185">
    <property type="term" value="F:serine-type carboxypeptidase activity"/>
    <property type="evidence" value="ECO:0007669"/>
    <property type="project" value="InterPro"/>
</dbReference>
<dbReference type="Gene3D" id="3.50.80.20">
    <property type="entry name" value="D-Ala-D-Ala carboxypeptidase C, peptidase S13"/>
    <property type="match status" value="1"/>
</dbReference>
<keyword evidence="2" id="KW-0378">Hydrolase</keyword>
<dbReference type="SUPFAM" id="SSF56601">
    <property type="entry name" value="beta-lactamase/transpeptidase-like"/>
    <property type="match status" value="1"/>
</dbReference>
<evidence type="ECO:0000313" key="3">
    <source>
        <dbReference type="EMBL" id="KGM09123.1"/>
    </source>
</evidence>
<dbReference type="NCBIfam" id="TIGR00666">
    <property type="entry name" value="PBP4"/>
    <property type="match status" value="1"/>
</dbReference>
<dbReference type="PRINTS" id="PR00922">
    <property type="entry name" value="DADACBPTASE3"/>
</dbReference>
<protein>
    <submittedName>
        <fullName evidence="3">D-alanyl-D-alanine carboxypeptidase</fullName>
    </submittedName>
</protein>
<dbReference type="RefSeq" id="WP_052105559.1">
    <property type="nucleotide sequence ID" value="NZ_AXCZ01000214.1"/>
</dbReference>
<dbReference type="Pfam" id="PF02113">
    <property type="entry name" value="Peptidase_S13"/>
    <property type="match status" value="2"/>
</dbReference>
<dbReference type="PANTHER" id="PTHR30023">
    <property type="entry name" value="D-ALANYL-D-ALANINE CARBOXYPEPTIDASE"/>
    <property type="match status" value="1"/>
</dbReference>
<accession>A0A0A0BKR6</accession>
<reference evidence="3 4" key="1">
    <citation type="submission" date="2013-08" db="EMBL/GenBank/DDBJ databases">
        <title>Genome sequencing of Cellulomonas bogoriensis 69B4.</title>
        <authorList>
            <person name="Chen F."/>
            <person name="Li Y."/>
            <person name="Wang G."/>
        </authorList>
    </citation>
    <scope>NUCLEOTIDE SEQUENCE [LARGE SCALE GENOMIC DNA]</scope>
    <source>
        <strain evidence="3 4">69B4</strain>
    </source>
</reference>
<gene>
    <name evidence="3" type="ORF">N869_08015</name>
</gene>
<dbReference type="EMBL" id="AXCZ01000214">
    <property type="protein sequence ID" value="KGM09123.1"/>
    <property type="molecule type" value="Genomic_DNA"/>
</dbReference>
<sequence length="477" mass="48456">MAARTSRRSGPVAAAAAVALVLGAGGYLVADAHDVVPGFLTLEPVPPPPSPFPVAPAAQEPPPLEIVLPPVDVDVPVPDAQELTALARAAADHEWMGDSVGIVVADQLTGEVLVDVDGDRPRTPASTAKMATGFAAVRALGPDARLATTVVQAGSGRLVLVGGGDVMLAQGAGDPTAVNGHAGLADLADQVVLRLELAGVDEVALDVDDTFFTGPRLAPGWADTDLSGGFVAPVTALMVNIAKTREEPYPPRHRDPSLHAAQVLAAALEERGVTVTGAPTRTEAPEGATVLGMVESATLRDVVAYSLQTSDNTVSEALGRVTAHARGLPTSFQGATRAVIAEMTDAGLDTTGAVLADCSGLADGSWLPARLLVDLVVLSADPTDTATLPVAVDMPVAGWQGTLAERLTSTPARGLVRAKTGSLRGVTSLSGTVVTVEGRPLVFAVLADQTPPGGQLGPRRVIDTFVQQLAGCGCGLP</sequence>
<dbReference type="PANTHER" id="PTHR30023:SF0">
    <property type="entry name" value="PENICILLIN-SENSITIVE CARBOXYPEPTIDASE A"/>
    <property type="match status" value="1"/>
</dbReference>